<dbReference type="EMBL" id="QNGE01007383">
    <property type="protein sequence ID" value="KAA3671056.1"/>
    <property type="molecule type" value="Genomic_DNA"/>
</dbReference>
<accession>A0A5J4N684</accession>
<dbReference type="InterPro" id="IPR012337">
    <property type="entry name" value="RNaseH-like_sf"/>
</dbReference>
<comment type="caution">
    <text evidence="1">The sequence shown here is derived from an EMBL/GenBank/DDBJ whole genome shotgun (WGS) entry which is preliminary data.</text>
</comment>
<protein>
    <recommendedName>
        <fullName evidence="3">Integrase catalytic domain-containing protein</fullName>
    </recommendedName>
</protein>
<dbReference type="AlphaFoldDB" id="A0A5J4N684"/>
<name>A0A5J4N684_9TREM</name>
<dbReference type="Gene3D" id="3.30.420.10">
    <property type="entry name" value="Ribonuclease H-like superfamily/Ribonuclease H"/>
    <property type="match status" value="1"/>
</dbReference>
<dbReference type="InterPro" id="IPR036397">
    <property type="entry name" value="RNaseH_sf"/>
</dbReference>
<dbReference type="Proteomes" id="UP000324629">
    <property type="component" value="Unassembled WGS sequence"/>
</dbReference>
<keyword evidence="2" id="KW-1185">Reference proteome</keyword>
<reference evidence="1 2" key="1">
    <citation type="journal article" date="2019" name="Gigascience">
        <title>Whole-genome sequence of the oriental lung fluke Paragonimus westermani.</title>
        <authorList>
            <person name="Oey H."/>
            <person name="Zakrzewski M."/>
            <person name="Narain K."/>
            <person name="Devi K.R."/>
            <person name="Agatsuma T."/>
            <person name="Nawaratna S."/>
            <person name="Gobert G.N."/>
            <person name="Jones M.K."/>
            <person name="Ragan M.A."/>
            <person name="McManus D.P."/>
            <person name="Krause L."/>
        </authorList>
    </citation>
    <scope>NUCLEOTIDE SEQUENCE [LARGE SCALE GENOMIC DNA]</scope>
    <source>
        <strain evidence="1 2">IND2009</strain>
    </source>
</reference>
<gene>
    <name evidence="1" type="ORF">DEA37_0014688</name>
</gene>
<evidence type="ECO:0008006" key="3">
    <source>
        <dbReference type="Google" id="ProtNLM"/>
    </source>
</evidence>
<dbReference type="SUPFAM" id="SSF53098">
    <property type="entry name" value="Ribonuclease H-like"/>
    <property type="match status" value="1"/>
</dbReference>
<proteinExistence type="predicted"/>
<sequence length="59" mass="7014">MHKTRTTPYHSQSNGLGERTNRTVMTILRAFTERHQSDRWDEVLPQCHLCRGLVRFCLE</sequence>
<dbReference type="GO" id="GO:0003676">
    <property type="term" value="F:nucleic acid binding"/>
    <property type="evidence" value="ECO:0007669"/>
    <property type="project" value="InterPro"/>
</dbReference>
<organism evidence="1 2">
    <name type="scientific">Paragonimus westermani</name>
    <dbReference type="NCBI Taxonomy" id="34504"/>
    <lineage>
        <taxon>Eukaryota</taxon>
        <taxon>Metazoa</taxon>
        <taxon>Spiralia</taxon>
        <taxon>Lophotrochozoa</taxon>
        <taxon>Platyhelminthes</taxon>
        <taxon>Trematoda</taxon>
        <taxon>Digenea</taxon>
        <taxon>Plagiorchiida</taxon>
        <taxon>Troglotremata</taxon>
        <taxon>Troglotrematidae</taxon>
        <taxon>Paragonimus</taxon>
    </lineage>
</organism>
<evidence type="ECO:0000313" key="1">
    <source>
        <dbReference type="EMBL" id="KAA3671056.1"/>
    </source>
</evidence>
<evidence type="ECO:0000313" key="2">
    <source>
        <dbReference type="Proteomes" id="UP000324629"/>
    </source>
</evidence>